<dbReference type="Proteomes" id="UP001409585">
    <property type="component" value="Unassembled WGS sequence"/>
</dbReference>
<dbReference type="InterPro" id="IPR013830">
    <property type="entry name" value="SGNH_hydro"/>
</dbReference>
<keyword evidence="6" id="KW-1185">Reference proteome</keyword>
<proteinExistence type="inferred from homology"/>
<reference evidence="6" key="1">
    <citation type="journal article" date="2019" name="Int. J. Syst. Evol. Microbiol.">
        <title>The Global Catalogue of Microorganisms (GCM) 10K type strain sequencing project: providing services to taxonomists for standard genome sequencing and annotation.</title>
        <authorList>
            <consortium name="The Broad Institute Genomics Platform"/>
            <consortium name="The Broad Institute Genome Sequencing Center for Infectious Disease"/>
            <person name="Wu L."/>
            <person name="Ma J."/>
        </authorList>
    </citation>
    <scope>NUCLEOTIDE SEQUENCE [LARGE SCALE GENOMIC DNA]</scope>
    <source>
        <strain evidence="6">JCM 19134</strain>
    </source>
</reference>
<dbReference type="InterPro" id="IPR036514">
    <property type="entry name" value="SGNH_hydro_sf"/>
</dbReference>
<evidence type="ECO:0000313" key="6">
    <source>
        <dbReference type="Proteomes" id="UP001409585"/>
    </source>
</evidence>
<comment type="caution">
    <text evidence="5">The sequence shown here is derived from an EMBL/GenBank/DDBJ whole genome shotgun (WGS) entry which is preliminary data.</text>
</comment>
<sequence>MNKNYLTLLAAITLTACASNTPKAMTYDNKPNAGQSIQIFLAGDSTMAIKADDRRPETGWGERLPEELNELARVHNRAINGRSTKSFKDQGHWQTIVSELNPEDYVFIQFGHNDQKHEDPLRYTNPHTGYRANLTQFVADVRAKGATPILLSSIARRNYNEQGVLIDSHGVYAEVVRRVAADLEVPFIDMTLLTEQALNEMGQAQSQSLYLHLAPGEHPNYPDGVTDNTHLNTLGAQVVANIVVEELCKKDLTLNRYLTRCN</sequence>
<accession>A0AAV3U7L6</accession>
<organism evidence="5 6">
    <name type="scientific">Halioxenophilus aromaticivorans</name>
    <dbReference type="NCBI Taxonomy" id="1306992"/>
    <lineage>
        <taxon>Bacteria</taxon>
        <taxon>Pseudomonadati</taxon>
        <taxon>Pseudomonadota</taxon>
        <taxon>Gammaproteobacteria</taxon>
        <taxon>Alteromonadales</taxon>
        <taxon>Alteromonadaceae</taxon>
        <taxon>Halioxenophilus</taxon>
    </lineage>
</organism>
<dbReference type="SUPFAM" id="SSF52266">
    <property type="entry name" value="SGNH hydrolase"/>
    <property type="match status" value="1"/>
</dbReference>
<dbReference type="InterPro" id="IPR037459">
    <property type="entry name" value="RhgT-like"/>
</dbReference>
<feature type="chain" id="PRO_5044011023" description="SGNH hydrolase-type esterase domain-containing protein" evidence="3">
    <location>
        <begin position="19"/>
        <end position="262"/>
    </location>
</feature>
<dbReference type="AlphaFoldDB" id="A0AAV3U7L6"/>
<evidence type="ECO:0000259" key="4">
    <source>
        <dbReference type="Pfam" id="PF13472"/>
    </source>
</evidence>
<evidence type="ECO:0000256" key="2">
    <source>
        <dbReference type="ARBA" id="ARBA00022801"/>
    </source>
</evidence>
<dbReference type="CDD" id="cd01821">
    <property type="entry name" value="Rhamnogalacturan_acetylesterase_like"/>
    <property type="match status" value="1"/>
</dbReference>
<dbReference type="EMBL" id="BAABLX010000065">
    <property type="protein sequence ID" value="GAA4954887.1"/>
    <property type="molecule type" value="Genomic_DNA"/>
</dbReference>
<gene>
    <name evidence="5" type="ORF">GCM10025791_38830</name>
</gene>
<dbReference type="PANTHER" id="PTHR43695">
    <property type="entry name" value="PUTATIVE (AFU_ORTHOLOGUE AFUA_2G17250)-RELATED"/>
    <property type="match status" value="1"/>
</dbReference>
<feature type="domain" description="SGNH hydrolase-type esterase" evidence="4">
    <location>
        <begin position="43"/>
        <end position="237"/>
    </location>
</feature>
<dbReference type="Pfam" id="PF13472">
    <property type="entry name" value="Lipase_GDSL_2"/>
    <property type="match status" value="1"/>
</dbReference>
<evidence type="ECO:0000256" key="3">
    <source>
        <dbReference type="SAM" id="SignalP"/>
    </source>
</evidence>
<feature type="signal peptide" evidence="3">
    <location>
        <begin position="1"/>
        <end position="18"/>
    </location>
</feature>
<dbReference type="GO" id="GO:0016788">
    <property type="term" value="F:hydrolase activity, acting on ester bonds"/>
    <property type="evidence" value="ECO:0007669"/>
    <property type="project" value="UniProtKB-ARBA"/>
</dbReference>
<evidence type="ECO:0000256" key="1">
    <source>
        <dbReference type="ARBA" id="ARBA00008668"/>
    </source>
</evidence>
<keyword evidence="2" id="KW-0378">Hydrolase</keyword>
<dbReference type="RefSeq" id="WP_345426376.1">
    <property type="nucleotide sequence ID" value="NZ_AP031496.1"/>
</dbReference>
<comment type="similarity">
    <text evidence="1">Belongs to the 'GDSL' lipolytic enzyme family.</text>
</comment>
<dbReference type="PROSITE" id="PS51257">
    <property type="entry name" value="PROKAR_LIPOPROTEIN"/>
    <property type="match status" value="1"/>
</dbReference>
<name>A0AAV3U7L6_9ALTE</name>
<dbReference type="PANTHER" id="PTHR43695:SF1">
    <property type="entry name" value="RHAMNOGALACTURONAN ACETYLESTERASE"/>
    <property type="match status" value="1"/>
</dbReference>
<dbReference type="Gene3D" id="3.40.50.1110">
    <property type="entry name" value="SGNH hydrolase"/>
    <property type="match status" value="1"/>
</dbReference>
<protein>
    <recommendedName>
        <fullName evidence="4">SGNH hydrolase-type esterase domain-containing protein</fullName>
    </recommendedName>
</protein>
<keyword evidence="3" id="KW-0732">Signal</keyword>
<evidence type="ECO:0000313" key="5">
    <source>
        <dbReference type="EMBL" id="GAA4954887.1"/>
    </source>
</evidence>